<evidence type="ECO:0000313" key="1">
    <source>
        <dbReference type="EMBL" id="VAW80496.1"/>
    </source>
</evidence>
<accession>A0A3B0ZIH0</accession>
<reference evidence="1" key="1">
    <citation type="submission" date="2018-06" db="EMBL/GenBank/DDBJ databases">
        <authorList>
            <person name="Zhirakovskaya E."/>
        </authorList>
    </citation>
    <scope>NUCLEOTIDE SEQUENCE</scope>
</reference>
<organism evidence="1">
    <name type="scientific">hydrothermal vent metagenome</name>
    <dbReference type="NCBI Taxonomy" id="652676"/>
    <lineage>
        <taxon>unclassified sequences</taxon>
        <taxon>metagenomes</taxon>
        <taxon>ecological metagenomes</taxon>
    </lineage>
</organism>
<protein>
    <submittedName>
        <fullName evidence="1">Uncharacterized protein</fullName>
    </submittedName>
</protein>
<gene>
    <name evidence="1" type="ORF">MNBD_GAMMA12-3949</name>
</gene>
<proteinExistence type="predicted"/>
<dbReference type="EMBL" id="UOFL01000198">
    <property type="protein sequence ID" value="VAW80496.1"/>
    <property type="molecule type" value="Genomic_DNA"/>
</dbReference>
<sequence>MQMSRVVVSLDHAAVKDSDLVLFESFSFVQILSLGNAKIADGALGYLLNLPKLETLIGLGSACSKSHQRF</sequence>
<name>A0A3B0ZIH0_9ZZZZ</name>
<dbReference type="AlphaFoldDB" id="A0A3B0ZIH0"/>